<keyword evidence="2" id="KW-1185">Reference proteome</keyword>
<dbReference type="AlphaFoldDB" id="D8RUK9"/>
<reference evidence="1 2" key="1">
    <citation type="journal article" date="2011" name="Science">
        <title>The Selaginella genome identifies genetic changes associated with the evolution of vascular plants.</title>
        <authorList>
            <person name="Banks J.A."/>
            <person name="Nishiyama T."/>
            <person name="Hasebe M."/>
            <person name="Bowman J.L."/>
            <person name="Gribskov M."/>
            <person name="dePamphilis C."/>
            <person name="Albert V.A."/>
            <person name="Aono N."/>
            <person name="Aoyama T."/>
            <person name="Ambrose B.A."/>
            <person name="Ashton N.W."/>
            <person name="Axtell M.J."/>
            <person name="Barker E."/>
            <person name="Barker M.S."/>
            <person name="Bennetzen J.L."/>
            <person name="Bonawitz N.D."/>
            <person name="Chapple C."/>
            <person name="Cheng C."/>
            <person name="Correa L.G."/>
            <person name="Dacre M."/>
            <person name="DeBarry J."/>
            <person name="Dreyer I."/>
            <person name="Elias M."/>
            <person name="Engstrom E.M."/>
            <person name="Estelle M."/>
            <person name="Feng L."/>
            <person name="Finet C."/>
            <person name="Floyd S.K."/>
            <person name="Frommer W.B."/>
            <person name="Fujita T."/>
            <person name="Gramzow L."/>
            <person name="Gutensohn M."/>
            <person name="Harholt J."/>
            <person name="Hattori M."/>
            <person name="Heyl A."/>
            <person name="Hirai T."/>
            <person name="Hiwatashi Y."/>
            <person name="Ishikawa M."/>
            <person name="Iwata M."/>
            <person name="Karol K.G."/>
            <person name="Koehler B."/>
            <person name="Kolukisaoglu U."/>
            <person name="Kubo M."/>
            <person name="Kurata T."/>
            <person name="Lalonde S."/>
            <person name="Li K."/>
            <person name="Li Y."/>
            <person name="Litt A."/>
            <person name="Lyons E."/>
            <person name="Manning G."/>
            <person name="Maruyama T."/>
            <person name="Michael T.P."/>
            <person name="Mikami K."/>
            <person name="Miyazaki S."/>
            <person name="Morinaga S."/>
            <person name="Murata T."/>
            <person name="Mueller-Roeber B."/>
            <person name="Nelson D.R."/>
            <person name="Obara M."/>
            <person name="Oguri Y."/>
            <person name="Olmstead R.G."/>
            <person name="Onodera N."/>
            <person name="Petersen B.L."/>
            <person name="Pils B."/>
            <person name="Prigge M."/>
            <person name="Rensing S.A."/>
            <person name="Riano-Pachon D.M."/>
            <person name="Roberts A.W."/>
            <person name="Sato Y."/>
            <person name="Scheller H.V."/>
            <person name="Schulz B."/>
            <person name="Schulz C."/>
            <person name="Shakirov E.V."/>
            <person name="Shibagaki N."/>
            <person name="Shinohara N."/>
            <person name="Shippen D.E."/>
            <person name="Soerensen I."/>
            <person name="Sotooka R."/>
            <person name="Sugimoto N."/>
            <person name="Sugita M."/>
            <person name="Sumikawa N."/>
            <person name="Tanurdzic M."/>
            <person name="Theissen G."/>
            <person name="Ulvskov P."/>
            <person name="Wakazuki S."/>
            <person name="Weng J.K."/>
            <person name="Willats W.W."/>
            <person name="Wipf D."/>
            <person name="Wolf P.G."/>
            <person name="Yang L."/>
            <person name="Zimmer A.D."/>
            <person name="Zhu Q."/>
            <person name="Mitros T."/>
            <person name="Hellsten U."/>
            <person name="Loque D."/>
            <person name="Otillar R."/>
            <person name="Salamov A."/>
            <person name="Schmutz J."/>
            <person name="Shapiro H."/>
            <person name="Lindquist E."/>
            <person name="Lucas S."/>
            <person name="Rokhsar D."/>
            <person name="Grigoriev I.V."/>
        </authorList>
    </citation>
    <scope>NUCLEOTIDE SEQUENCE [LARGE SCALE GENOMIC DNA]</scope>
</reference>
<dbReference type="Proteomes" id="UP000001514">
    <property type="component" value="Unassembled WGS sequence"/>
</dbReference>
<organism evidence="2">
    <name type="scientific">Selaginella moellendorffii</name>
    <name type="common">Spikemoss</name>
    <dbReference type="NCBI Taxonomy" id="88036"/>
    <lineage>
        <taxon>Eukaryota</taxon>
        <taxon>Viridiplantae</taxon>
        <taxon>Streptophyta</taxon>
        <taxon>Embryophyta</taxon>
        <taxon>Tracheophyta</taxon>
        <taxon>Lycopodiopsida</taxon>
        <taxon>Selaginellales</taxon>
        <taxon>Selaginellaceae</taxon>
        <taxon>Selaginella</taxon>
    </lineage>
</organism>
<accession>D8RUK9</accession>
<evidence type="ECO:0000313" key="2">
    <source>
        <dbReference type="Proteomes" id="UP000001514"/>
    </source>
</evidence>
<protein>
    <submittedName>
        <fullName evidence="1">Uncharacterized protein</fullName>
    </submittedName>
</protein>
<dbReference type="InParanoid" id="D8RUK9"/>
<evidence type="ECO:0000313" key="1">
    <source>
        <dbReference type="EMBL" id="EFJ24226.1"/>
    </source>
</evidence>
<dbReference type="EMBL" id="GL377590">
    <property type="protein sequence ID" value="EFJ24226.1"/>
    <property type="molecule type" value="Genomic_DNA"/>
</dbReference>
<dbReference type="Gramene" id="EFJ24226">
    <property type="protein sequence ID" value="EFJ24226"/>
    <property type="gene ID" value="SELMODRAFT_414778"/>
</dbReference>
<proteinExistence type="predicted"/>
<name>D8RUK9_SELML</name>
<dbReference type="KEGG" id="smo:SELMODRAFT_414778"/>
<dbReference type="HOGENOM" id="CLU_1809526_0_0_1"/>
<sequence length="143" mass="15907">MGGSKENCGEHEVVGLFAVKKDEKVTWLFLELFSGMFEKCGCNMRDLVEVAIWLGDEETVRSLVKCTRSGFGWRMLVRLGRGGGGSLIERGKAWDDARNVLERVIDVRVGYLSGEEGVIWEDKSNDEQMPEAGVEYVVGACII</sequence>
<gene>
    <name evidence="1" type="ORF">SELMODRAFT_414778</name>
</gene>